<evidence type="ECO:0000313" key="4">
    <source>
        <dbReference type="Proteomes" id="UP000237105"/>
    </source>
</evidence>
<feature type="region of interest" description="Disordered" evidence="1">
    <location>
        <begin position="19"/>
        <end position="47"/>
    </location>
</feature>
<dbReference type="InterPro" id="IPR054722">
    <property type="entry name" value="PolX-like_BBD"/>
</dbReference>
<accession>A0A2P5DKW9</accession>
<comment type="caution">
    <text evidence="3">The sequence shown here is derived from an EMBL/GenBank/DDBJ whole genome shotgun (WGS) entry which is preliminary data.</text>
</comment>
<dbReference type="AlphaFoldDB" id="A0A2P5DKW9"/>
<dbReference type="STRING" id="3476.A0A2P5DKW9"/>
<evidence type="ECO:0000259" key="2">
    <source>
        <dbReference type="Pfam" id="PF22936"/>
    </source>
</evidence>
<evidence type="ECO:0000256" key="1">
    <source>
        <dbReference type="SAM" id="MobiDB-lite"/>
    </source>
</evidence>
<sequence>QNAVTMVDLQNSHSAHAAYKKSFPNNGGSGPSQFNQRGGGSFRGRGSGKAGHVAVKCYHQLDISFQSPDISSHGTSQGNSPHQAYLVSPATVVDSAWYLDSGDTNHVTADLNNLYVKSDYKGKEKLLVGNSSKLSTSHVGSNTFNTLDQSSSLLLKNILHVPCISKNLLSISQFTKDNNVLIEFYSDCCLIKDKSTKKILPQGTLRDGLYQLDSSLNSSSSMLKALVAILSNSAGFLCHCL</sequence>
<proteinExistence type="predicted"/>
<protein>
    <recommendedName>
        <fullName evidence="2">Retrovirus-related Pol polyprotein from transposon TNT 1-94-like beta-barrel domain-containing protein</fullName>
    </recommendedName>
</protein>
<feature type="domain" description="Retrovirus-related Pol polyprotein from transposon TNT 1-94-like beta-barrel" evidence="2">
    <location>
        <begin position="97"/>
        <end position="177"/>
    </location>
</feature>
<feature type="compositionally biased region" description="Polar residues" evidence="1">
    <location>
        <begin position="23"/>
        <end position="36"/>
    </location>
</feature>
<reference evidence="4" key="1">
    <citation type="submission" date="2016-06" db="EMBL/GenBank/DDBJ databases">
        <title>Parallel loss of symbiosis genes in relatives of nitrogen-fixing non-legume Parasponia.</title>
        <authorList>
            <person name="Van Velzen R."/>
            <person name="Holmer R."/>
            <person name="Bu F."/>
            <person name="Rutten L."/>
            <person name="Van Zeijl A."/>
            <person name="Liu W."/>
            <person name="Santuari L."/>
            <person name="Cao Q."/>
            <person name="Sharma T."/>
            <person name="Shen D."/>
            <person name="Roswanjaya Y."/>
            <person name="Wardhani T."/>
            <person name="Kalhor M.S."/>
            <person name="Jansen J."/>
            <person name="Van den Hoogen J."/>
            <person name="Gungor B."/>
            <person name="Hartog M."/>
            <person name="Hontelez J."/>
            <person name="Verver J."/>
            <person name="Yang W.-C."/>
            <person name="Schijlen E."/>
            <person name="Repin R."/>
            <person name="Schilthuizen M."/>
            <person name="Schranz E."/>
            <person name="Heidstra R."/>
            <person name="Miyata K."/>
            <person name="Fedorova E."/>
            <person name="Kohlen W."/>
            <person name="Bisseling T."/>
            <person name="Smit S."/>
            <person name="Geurts R."/>
        </authorList>
    </citation>
    <scope>NUCLEOTIDE SEQUENCE [LARGE SCALE GENOMIC DNA]</scope>
    <source>
        <strain evidence="4">cv. WU1-14</strain>
    </source>
</reference>
<dbReference type="EMBL" id="JXTB01000031">
    <property type="protein sequence ID" value="PON73930.1"/>
    <property type="molecule type" value="Genomic_DNA"/>
</dbReference>
<feature type="compositionally biased region" description="Gly residues" evidence="1">
    <location>
        <begin position="37"/>
        <end position="47"/>
    </location>
</feature>
<organism evidence="3 4">
    <name type="scientific">Parasponia andersonii</name>
    <name type="common">Sponia andersonii</name>
    <dbReference type="NCBI Taxonomy" id="3476"/>
    <lineage>
        <taxon>Eukaryota</taxon>
        <taxon>Viridiplantae</taxon>
        <taxon>Streptophyta</taxon>
        <taxon>Embryophyta</taxon>
        <taxon>Tracheophyta</taxon>
        <taxon>Spermatophyta</taxon>
        <taxon>Magnoliopsida</taxon>
        <taxon>eudicotyledons</taxon>
        <taxon>Gunneridae</taxon>
        <taxon>Pentapetalae</taxon>
        <taxon>rosids</taxon>
        <taxon>fabids</taxon>
        <taxon>Rosales</taxon>
        <taxon>Cannabaceae</taxon>
        <taxon>Parasponia</taxon>
    </lineage>
</organism>
<dbReference type="OrthoDB" id="1194573at2759"/>
<dbReference type="Pfam" id="PF22936">
    <property type="entry name" value="Pol_BBD"/>
    <property type="match status" value="1"/>
</dbReference>
<keyword evidence="4" id="KW-1185">Reference proteome</keyword>
<evidence type="ECO:0000313" key="3">
    <source>
        <dbReference type="EMBL" id="PON73930.1"/>
    </source>
</evidence>
<dbReference type="Proteomes" id="UP000237105">
    <property type="component" value="Unassembled WGS sequence"/>
</dbReference>
<feature type="non-terminal residue" evidence="3">
    <location>
        <position position="1"/>
    </location>
</feature>
<gene>
    <name evidence="3" type="ORF">PanWU01x14_054800</name>
</gene>
<name>A0A2P5DKW9_PARAD</name>